<feature type="transmembrane region" description="Helical" evidence="8">
    <location>
        <begin position="117"/>
        <end position="134"/>
    </location>
</feature>
<gene>
    <name evidence="9" type="ORF">WJX74_010019</name>
</gene>
<sequence length="558" mass="58733">MRGGAGLHRQQSPTQSCKAARLVQAHSTAGRSPSLRAHSSLKPKCPLLKKPNSKHCLAKAAVRPVPVAQATVGSAQDGPEQESKPSWQGAKPGRLLGAILIGVAVKLIPAPSQLAGSPWNLLSIFVATIAGLVLEPLPTGAWAFLAVTVAVVTKTLSFAAAFSAFNNDVIWLIVVSFFFAKGFEKTGLGKRVATIFVKWFGKSTLGLAYGLAAAEALLAPAMPSTTARAGGIFMPIINSLSRTAGSMPGEASAGKLGKFLVQSQFQGSVHSSGMFLTGAAQNLLCIKLAAELGQPIASPWLTWFKAAVVPALAGLIITPSLLYKLSPPELKDTPEAPQQAQEDLSKMGPMTRDEKLMLGTMGGAVVLWVLGDVVGVSSVVTAMLGLSWLLLTGVLQWKDCLTYTPAWDTLFWFAVLVGMSGQLNNAGVVKYFADLVSGKLTAMNLGWPPVFALLNMAYFGLHYMFASQTAHVGALYTAFLAMMLAAGVPALLASLSLAYVSNLFGSITHYASGQAAVYIGAGYLNLKEMFSTGALMAVVNLTVWGSFGAVWWKVLGLY</sequence>
<feature type="transmembrane region" description="Helical" evidence="8">
    <location>
        <begin position="445"/>
        <end position="466"/>
    </location>
</feature>
<dbReference type="AlphaFoldDB" id="A0AAW1QWZ8"/>
<comment type="caution">
    <text evidence="9">The sequence shown here is derived from an EMBL/GenBank/DDBJ whole genome shotgun (WGS) entry which is preliminary data.</text>
</comment>
<keyword evidence="3 8" id="KW-0812">Transmembrane</keyword>
<proteinExistence type="inferred from homology"/>
<dbReference type="PANTHER" id="PTHR42826">
    <property type="entry name" value="DICARBOXYLATE TRANSPORTER 2.1, CHLOROPLASTIC"/>
    <property type="match status" value="1"/>
</dbReference>
<feature type="transmembrane region" description="Helical" evidence="8">
    <location>
        <begin position="303"/>
        <end position="323"/>
    </location>
</feature>
<comment type="subcellular location">
    <subcellularLocation>
        <location evidence="1">Plastid</location>
        <location evidence="1">Chloroplast inner membrane</location>
        <topology evidence="1">Multi-pass membrane protein</topology>
    </subcellularLocation>
</comment>
<keyword evidence="6 8" id="KW-0472">Membrane</keyword>
<evidence type="ECO:0000256" key="3">
    <source>
        <dbReference type="ARBA" id="ARBA00022692"/>
    </source>
</evidence>
<evidence type="ECO:0000256" key="4">
    <source>
        <dbReference type="ARBA" id="ARBA00022780"/>
    </source>
</evidence>
<accession>A0AAW1QWZ8</accession>
<feature type="transmembrane region" description="Helical" evidence="8">
    <location>
        <begin position="507"/>
        <end position="526"/>
    </location>
</feature>
<evidence type="ECO:0000256" key="7">
    <source>
        <dbReference type="SAM" id="MobiDB-lite"/>
    </source>
</evidence>
<name>A0AAW1QWZ8_9CHLO</name>
<feature type="transmembrane region" description="Helical" evidence="8">
    <location>
        <begin position="533"/>
        <end position="552"/>
    </location>
</feature>
<evidence type="ECO:0000256" key="1">
    <source>
        <dbReference type="ARBA" id="ARBA00004478"/>
    </source>
</evidence>
<keyword evidence="4" id="KW-0934">Plastid</keyword>
<keyword evidence="5 8" id="KW-1133">Transmembrane helix</keyword>
<evidence type="ECO:0000313" key="9">
    <source>
        <dbReference type="EMBL" id="KAK9825815.1"/>
    </source>
</evidence>
<feature type="transmembrane region" description="Helical" evidence="8">
    <location>
        <begin position="478"/>
        <end position="501"/>
    </location>
</feature>
<evidence type="ECO:0000256" key="6">
    <source>
        <dbReference type="ARBA" id="ARBA00023136"/>
    </source>
</evidence>
<dbReference type="GO" id="GO:0015140">
    <property type="term" value="F:malate transmembrane transporter activity"/>
    <property type="evidence" value="ECO:0007669"/>
    <property type="project" value="UniProtKB-ARBA"/>
</dbReference>
<dbReference type="Pfam" id="PF00939">
    <property type="entry name" value="Na_sulph_symp"/>
    <property type="match status" value="1"/>
</dbReference>
<keyword evidence="4" id="KW-1001">Plastid inner membrane</keyword>
<feature type="region of interest" description="Disordered" evidence="7">
    <location>
        <begin position="70"/>
        <end position="90"/>
    </location>
</feature>
<comment type="similarity">
    <text evidence="2">Belongs to the SLC13A/DASS transporter (TC 2.A.47) family. DIT1 subfamily.</text>
</comment>
<evidence type="ECO:0000313" key="10">
    <source>
        <dbReference type="Proteomes" id="UP001438707"/>
    </source>
</evidence>
<protein>
    <submittedName>
        <fullName evidence="9">Uncharacterized protein</fullName>
    </submittedName>
</protein>
<organism evidence="9 10">
    <name type="scientific">Apatococcus lobatus</name>
    <dbReference type="NCBI Taxonomy" id="904363"/>
    <lineage>
        <taxon>Eukaryota</taxon>
        <taxon>Viridiplantae</taxon>
        <taxon>Chlorophyta</taxon>
        <taxon>core chlorophytes</taxon>
        <taxon>Trebouxiophyceae</taxon>
        <taxon>Chlorellales</taxon>
        <taxon>Chlorellaceae</taxon>
        <taxon>Apatococcus</taxon>
    </lineage>
</organism>
<dbReference type="InterPro" id="IPR001898">
    <property type="entry name" value="SLC13A/DASS"/>
</dbReference>
<dbReference type="InterPro" id="IPR030676">
    <property type="entry name" value="CitT-rel"/>
</dbReference>
<reference evidence="9 10" key="1">
    <citation type="journal article" date="2024" name="Nat. Commun.">
        <title>Phylogenomics reveals the evolutionary origins of lichenization in chlorophyte algae.</title>
        <authorList>
            <person name="Puginier C."/>
            <person name="Libourel C."/>
            <person name="Otte J."/>
            <person name="Skaloud P."/>
            <person name="Haon M."/>
            <person name="Grisel S."/>
            <person name="Petersen M."/>
            <person name="Berrin J.G."/>
            <person name="Delaux P.M."/>
            <person name="Dal Grande F."/>
            <person name="Keller J."/>
        </authorList>
    </citation>
    <scope>NUCLEOTIDE SEQUENCE [LARGE SCALE GENOMIC DNA]</scope>
    <source>
        <strain evidence="9 10">SAG 2145</strain>
    </source>
</reference>
<dbReference type="NCBIfam" id="TIGR00785">
    <property type="entry name" value="dass"/>
    <property type="match status" value="1"/>
</dbReference>
<feature type="region of interest" description="Disordered" evidence="7">
    <location>
        <begin position="1"/>
        <end position="44"/>
    </location>
</feature>
<keyword evidence="10" id="KW-1185">Reference proteome</keyword>
<evidence type="ECO:0000256" key="2">
    <source>
        <dbReference type="ARBA" id="ARBA00007349"/>
    </source>
</evidence>
<feature type="transmembrane region" description="Helical" evidence="8">
    <location>
        <begin position="169"/>
        <end position="187"/>
    </location>
</feature>
<dbReference type="GO" id="GO:0009706">
    <property type="term" value="C:chloroplast inner membrane"/>
    <property type="evidence" value="ECO:0007669"/>
    <property type="project" value="UniProtKB-SubCell"/>
</dbReference>
<evidence type="ECO:0000256" key="5">
    <source>
        <dbReference type="ARBA" id="ARBA00022989"/>
    </source>
</evidence>
<evidence type="ECO:0000256" key="8">
    <source>
        <dbReference type="SAM" id="Phobius"/>
    </source>
</evidence>
<dbReference type="EMBL" id="JALJOS010000023">
    <property type="protein sequence ID" value="KAK9825815.1"/>
    <property type="molecule type" value="Genomic_DNA"/>
</dbReference>
<dbReference type="Proteomes" id="UP001438707">
    <property type="component" value="Unassembled WGS sequence"/>
</dbReference>
<feature type="transmembrane region" description="Helical" evidence="8">
    <location>
        <begin position="409"/>
        <end position="433"/>
    </location>
</feature>